<evidence type="ECO:0000313" key="6">
    <source>
        <dbReference type="Proteomes" id="UP000285882"/>
    </source>
</evidence>
<dbReference type="EMBL" id="CP025688">
    <property type="protein sequence ID" value="QAA23291.1"/>
    <property type="molecule type" value="Genomic_DNA"/>
</dbReference>
<keyword evidence="5" id="KW-0378">Hydrolase</keyword>
<evidence type="ECO:0000313" key="5">
    <source>
        <dbReference type="EMBL" id="QAA23291.1"/>
    </source>
</evidence>
<comment type="similarity">
    <text evidence="1">Belongs to the type-I restriction system S methylase family.</text>
</comment>
<proteinExistence type="inferred from homology"/>
<evidence type="ECO:0000259" key="4">
    <source>
        <dbReference type="Pfam" id="PF01420"/>
    </source>
</evidence>
<dbReference type="Gene3D" id="3.90.220.20">
    <property type="entry name" value="DNA methylase specificity domains"/>
    <property type="match status" value="1"/>
</dbReference>
<keyword evidence="3" id="KW-0238">DNA-binding</keyword>
<dbReference type="Proteomes" id="UP000285882">
    <property type="component" value="Chromosome"/>
</dbReference>
<keyword evidence="6" id="KW-1185">Reference proteome</keyword>
<sequence length="237" mass="27361">MAQAIFKHWFVDFEFPNEEGRSYKSSGGEMVESELGLVPKGWSIKSLDKVADYINGLAMKKYRPREDEKSIPVLKIKELKQGFIDSESDICSSNIDSQYRINNGDVIFSWSGSLVVDIWCGGICGLNQHLFKVRSTNYDKWFYFYWTKHHLNKFIGIAKDKATTMGHIKRKDLKDSLVTIPNLAIYKLANSIFSQLLNKQIKLREESRMLIEIRDILLPKLMSGEIRVPMEVAEQKN</sequence>
<dbReference type="PANTHER" id="PTHR30408:SF12">
    <property type="entry name" value="TYPE I RESTRICTION ENZYME MJAVIII SPECIFICITY SUBUNIT"/>
    <property type="match status" value="1"/>
</dbReference>
<dbReference type="PANTHER" id="PTHR30408">
    <property type="entry name" value="TYPE-1 RESTRICTION ENZYME ECOKI SPECIFICITY PROTEIN"/>
    <property type="match status" value="1"/>
</dbReference>
<gene>
    <name evidence="5" type="ORF">C0674_12130</name>
</gene>
<dbReference type="InterPro" id="IPR000055">
    <property type="entry name" value="Restrct_endonuc_typeI_TRD"/>
</dbReference>
<evidence type="ECO:0000256" key="3">
    <source>
        <dbReference type="ARBA" id="ARBA00023125"/>
    </source>
</evidence>
<dbReference type="InterPro" id="IPR044946">
    <property type="entry name" value="Restrct_endonuc_typeI_TRD_sf"/>
</dbReference>
<dbReference type="GO" id="GO:0004519">
    <property type="term" value="F:endonuclease activity"/>
    <property type="evidence" value="ECO:0007669"/>
    <property type="project" value="UniProtKB-KW"/>
</dbReference>
<dbReference type="SUPFAM" id="SSF116734">
    <property type="entry name" value="DNA methylase specificity domain"/>
    <property type="match status" value="1"/>
</dbReference>
<organism evidence="5 6">
    <name type="scientific">Sporolactobacillus terrae</name>
    <dbReference type="NCBI Taxonomy" id="269673"/>
    <lineage>
        <taxon>Bacteria</taxon>
        <taxon>Bacillati</taxon>
        <taxon>Bacillota</taxon>
        <taxon>Bacilli</taxon>
        <taxon>Bacillales</taxon>
        <taxon>Sporolactobacillaceae</taxon>
        <taxon>Sporolactobacillus</taxon>
    </lineage>
</organism>
<keyword evidence="2" id="KW-0680">Restriction system</keyword>
<dbReference type="InterPro" id="IPR052021">
    <property type="entry name" value="Type-I_RS_S_subunit"/>
</dbReference>
<accession>A0ABX5Q9K3</accession>
<keyword evidence="5" id="KW-0255">Endonuclease</keyword>
<protein>
    <submittedName>
        <fullName evidence="5">Restriction endonuclease subunit S</fullName>
    </submittedName>
</protein>
<dbReference type="RefSeq" id="WP_128191226.1">
    <property type="nucleotide sequence ID" value="NZ_CP025688.1"/>
</dbReference>
<keyword evidence="5" id="KW-0540">Nuclease</keyword>
<reference evidence="5 6" key="1">
    <citation type="submission" date="2018-01" db="EMBL/GenBank/DDBJ databases">
        <title>Complete genome sequencing of Sporolactobacillus terrae DLG3.</title>
        <authorList>
            <person name="Nam Y.-D."/>
            <person name="Kang J."/>
            <person name="Chung W.-H."/>
        </authorList>
    </citation>
    <scope>NUCLEOTIDE SEQUENCE [LARGE SCALE GENOMIC DNA]</scope>
    <source>
        <strain evidence="5 6">DLG3</strain>
    </source>
</reference>
<evidence type="ECO:0000256" key="1">
    <source>
        <dbReference type="ARBA" id="ARBA00010923"/>
    </source>
</evidence>
<feature type="domain" description="Type I restriction modification DNA specificity" evidence="4">
    <location>
        <begin position="39"/>
        <end position="207"/>
    </location>
</feature>
<name>A0ABX5Q9K3_9BACL</name>
<evidence type="ECO:0000256" key="2">
    <source>
        <dbReference type="ARBA" id="ARBA00022747"/>
    </source>
</evidence>
<dbReference type="Pfam" id="PF01420">
    <property type="entry name" value="Methylase_S"/>
    <property type="match status" value="1"/>
</dbReference>